<comment type="caution">
    <text evidence="2">Lacks conserved residue(s) required for the propagation of feature annotation.</text>
</comment>
<gene>
    <name evidence="5" type="ORF">ACFSCT_13565</name>
</gene>
<dbReference type="SUPFAM" id="SSF52151">
    <property type="entry name" value="FabD/lysophospholipase-like"/>
    <property type="match status" value="1"/>
</dbReference>
<proteinExistence type="predicted"/>
<keyword evidence="2" id="KW-0378">Hydrolase</keyword>
<dbReference type="InterPro" id="IPR002641">
    <property type="entry name" value="PNPLA_dom"/>
</dbReference>
<dbReference type="InterPro" id="IPR016035">
    <property type="entry name" value="Acyl_Trfase/lysoPLipase"/>
</dbReference>
<feature type="active site" description="Proton acceptor" evidence="2">
    <location>
        <position position="256"/>
    </location>
</feature>
<evidence type="ECO:0000256" key="2">
    <source>
        <dbReference type="PROSITE-ProRule" id="PRU01161"/>
    </source>
</evidence>
<feature type="domain" description="PNPLA" evidence="4">
    <location>
        <begin position="77"/>
        <end position="272"/>
    </location>
</feature>
<evidence type="ECO:0000256" key="3">
    <source>
        <dbReference type="SAM" id="SignalP"/>
    </source>
</evidence>
<feature type="active site" description="Nucleophile" evidence="2">
    <location>
        <position position="112"/>
    </location>
</feature>
<reference evidence="6" key="1">
    <citation type="journal article" date="2019" name="Int. J. Syst. Evol. Microbiol.">
        <title>The Global Catalogue of Microorganisms (GCM) 10K type strain sequencing project: providing services to taxonomists for standard genome sequencing and annotation.</title>
        <authorList>
            <consortium name="The Broad Institute Genomics Platform"/>
            <consortium name="The Broad Institute Genome Sequencing Center for Infectious Disease"/>
            <person name="Wu L."/>
            <person name="Ma J."/>
        </authorList>
    </citation>
    <scope>NUCLEOTIDE SEQUENCE [LARGE SCALE GENOMIC DNA]</scope>
    <source>
        <strain evidence="6">CCUG 56029</strain>
    </source>
</reference>
<dbReference type="Gene3D" id="3.40.1090.10">
    <property type="entry name" value="Cytosolic phospholipase A2 catalytic domain"/>
    <property type="match status" value="1"/>
</dbReference>
<dbReference type="EMBL" id="JBHUEN010000043">
    <property type="protein sequence ID" value="MFD1882747.1"/>
    <property type="molecule type" value="Genomic_DNA"/>
</dbReference>
<keyword evidence="6" id="KW-1185">Reference proteome</keyword>
<dbReference type="PROSITE" id="PS51635">
    <property type="entry name" value="PNPLA"/>
    <property type="match status" value="1"/>
</dbReference>
<evidence type="ECO:0000259" key="4">
    <source>
        <dbReference type="PROSITE" id="PS51635"/>
    </source>
</evidence>
<dbReference type="RefSeq" id="WP_379143547.1">
    <property type="nucleotide sequence ID" value="NZ_JBHUEN010000043.1"/>
</dbReference>
<name>A0ABW4R935_9RHOB</name>
<feature type="short sequence motif" description="GXSXG" evidence="2">
    <location>
        <begin position="110"/>
        <end position="114"/>
    </location>
</feature>
<keyword evidence="3" id="KW-0732">Signal</keyword>
<feature type="chain" id="PRO_5046833541" evidence="3">
    <location>
        <begin position="24"/>
        <end position="395"/>
    </location>
</feature>
<evidence type="ECO:0000313" key="5">
    <source>
        <dbReference type="EMBL" id="MFD1882747.1"/>
    </source>
</evidence>
<dbReference type="Pfam" id="PF01734">
    <property type="entry name" value="Patatin"/>
    <property type="match status" value="1"/>
</dbReference>
<keyword evidence="2" id="KW-0442">Lipid degradation</keyword>
<organism evidence="5 6">
    <name type="scientific">Paracoccus pacificus</name>
    <dbReference type="NCBI Taxonomy" id="1463598"/>
    <lineage>
        <taxon>Bacteria</taxon>
        <taxon>Pseudomonadati</taxon>
        <taxon>Pseudomonadota</taxon>
        <taxon>Alphaproteobacteria</taxon>
        <taxon>Rhodobacterales</taxon>
        <taxon>Paracoccaceae</taxon>
        <taxon>Paracoccus</taxon>
    </lineage>
</organism>
<evidence type="ECO:0000313" key="6">
    <source>
        <dbReference type="Proteomes" id="UP001597213"/>
    </source>
</evidence>
<feature type="short sequence motif" description="DGA/G" evidence="2">
    <location>
        <begin position="256"/>
        <end position="258"/>
    </location>
</feature>
<dbReference type="Proteomes" id="UP001597213">
    <property type="component" value="Unassembled WGS sequence"/>
</dbReference>
<keyword evidence="1 2" id="KW-0443">Lipid metabolism</keyword>
<accession>A0ABW4R935</accession>
<feature type="signal peptide" evidence="3">
    <location>
        <begin position="1"/>
        <end position="23"/>
    </location>
</feature>
<dbReference type="PROSITE" id="PS51257">
    <property type="entry name" value="PROKAR_LIPOPROTEIN"/>
    <property type="match status" value="1"/>
</dbReference>
<comment type="caution">
    <text evidence="5">The sequence shown here is derived from an EMBL/GenBank/DDBJ whole genome shotgun (WGS) entry which is preliminary data.</text>
</comment>
<evidence type="ECO:0000256" key="1">
    <source>
        <dbReference type="ARBA" id="ARBA00023098"/>
    </source>
</evidence>
<protein>
    <submittedName>
        <fullName evidence="5">Patatin-like phospholipase family protein</fullName>
    </submittedName>
</protein>
<sequence length="395" mass="41794">MRRAIAVALTLAMLAGCVGPGSRAVPAAPPDSYEKALVAGYQSDIRVFGDSAGSGLPGDPMGRAAIRRMADRRLDVLALSGGSDGGAYGAGVLTGWTKRGDRPEFTVVTGVSTGALIAPMAFLGSAYDERLEYFYTQTSADDILIFRPLSVLFGATAVGDSTPLRGLIENTVTPQMVDAIAAERAKGRMLLIGTTNLDAQRQVVWDIGRIAASGQPDRVRLIRQILLASASIPGAFPPVEIDVTIDGKPYQEMHVDGGVTRGVFAFPPGFALPHGSGPRNLWTIRNNKLAPEYAAVGQNALAISATSVGTLIKSQARGDIQAMRAQARAEGFTFHLAAVPPDFPRAPNTPFDTKYMRALFSTGQKQILSGQAWRKLPDQLMAPAVPRQPQPAAEG</sequence>